<keyword evidence="3" id="KW-0677">Repeat</keyword>
<feature type="repeat" description="WD" evidence="5">
    <location>
        <begin position="456"/>
        <end position="497"/>
    </location>
</feature>
<dbReference type="InterPro" id="IPR001680">
    <property type="entry name" value="WD40_rpt"/>
</dbReference>
<dbReference type="Proteomes" id="UP000283509">
    <property type="component" value="Unassembled WGS sequence"/>
</dbReference>
<evidence type="ECO:0000313" key="7">
    <source>
        <dbReference type="EMBL" id="ROT61732.1"/>
    </source>
</evidence>
<dbReference type="InterPro" id="IPR019775">
    <property type="entry name" value="WD40_repeat_CS"/>
</dbReference>
<reference evidence="7 8" key="2">
    <citation type="submission" date="2019-01" db="EMBL/GenBank/DDBJ databases">
        <title>The decoding of complex shrimp genome reveals the adaptation for benthos swimmer, frequently molting mechanism and breeding impact on genome.</title>
        <authorList>
            <person name="Sun Y."/>
            <person name="Gao Y."/>
            <person name="Yu Y."/>
        </authorList>
    </citation>
    <scope>NUCLEOTIDE SEQUENCE [LARGE SCALE GENOMIC DNA]</scope>
    <source>
        <tissue evidence="7">Muscle</tissue>
    </source>
</reference>
<feature type="repeat" description="WD" evidence="5">
    <location>
        <begin position="317"/>
        <end position="356"/>
    </location>
</feature>
<dbReference type="GO" id="GO:0000480">
    <property type="term" value="P:endonucleolytic cleavage in 5'-ETS of tricistronic rRNA transcript (SSU-rRNA, 5.8S rRNA, LSU-rRNA)"/>
    <property type="evidence" value="ECO:0007669"/>
    <property type="project" value="TreeGrafter"/>
</dbReference>
<dbReference type="EMBL" id="QCYY01004011">
    <property type="protein sequence ID" value="ROT61732.1"/>
    <property type="molecule type" value="Genomic_DNA"/>
</dbReference>
<dbReference type="InterPro" id="IPR015943">
    <property type="entry name" value="WD40/YVTN_repeat-like_dom_sf"/>
</dbReference>
<dbReference type="GO" id="GO:0034511">
    <property type="term" value="F:U3 snoRNA binding"/>
    <property type="evidence" value="ECO:0007669"/>
    <property type="project" value="TreeGrafter"/>
</dbReference>
<feature type="repeat" description="WD" evidence="5">
    <location>
        <begin position="270"/>
        <end position="312"/>
    </location>
</feature>
<evidence type="ECO:0000259" key="6">
    <source>
        <dbReference type="Pfam" id="PF08625"/>
    </source>
</evidence>
<evidence type="ECO:0000256" key="3">
    <source>
        <dbReference type="ARBA" id="ARBA00022737"/>
    </source>
</evidence>
<dbReference type="InterPro" id="IPR020472">
    <property type="entry name" value="WD40_PAC1"/>
</dbReference>
<dbReference type="Pfam" id="PF00400">
    <property type="entry name" value="WD40"/>
    <property type="match status" value="6"/>
</dbReference>
<feature type="repeat" description="WD" evidence="5">
    <location>
        <begin position="372"/>
        <end position="404"/>
    </location>
</feature>
<evidence type="ECO:0000313" key="8">
    <source>
        <dbReference type="Proteomes" id="UP000283509"/>
    </source>
</evidence>
<dbReference type="CDD" id="cd00200">
    <property type="entry name" value="WD40"/>
    <property type="match status" value="1"/>
</dbReference>
<dbReference type="SUPFAM" id="SSF50978">
    <property type="entry name" value="WD40 repeat-like"/>
    <property type="match status" value="2"/>
</dbReference>
<organism evidence="7 8">
    <name type="scientific">Penaeus vannamei</name>
    <name type="common">Whiteleg shrimp</name>
    <name type="synonym">Litopenaeus vannamei</name>
    <dbReference type="NCBI Taxonomy" id="6689"/>
    <lineage>
        <taxon>Eukaryota</taxon>
        <taxon>Metazoa</taxon>
        <taxon>Ecdysozoa</taxon>
        <taxon>Arthropoda</taxon>
        <taxon>Crustacea</taxon>
        <taxon>Multicrustacea</taxon>
        <taxon>Malacostraca</taxon>
        <taxon>Eumalacostraca</taxon>
        <taxon>Eucarida</taxon>
        <taxon>Decapoda</taxon>
        <taxon>Dendrobranchiata</taxon>
        <taxon>Penaeoidea</taxon>
        <taxon>Penaeidae</taxon>
        <taxon>Penaeus</taxon>
    </lineage>
</organism>
<dbReference type="PROSITE" id="PS50294">
    <property type="entry name" value="WD_REPEATS_REGION"/>
    <property type="match status" value="5"/>
</dbReference>
<dbReference type="InterPro" id="IPR013934">
    <property type="entry name" value="Utp13_C"/>
</dbReference>
<feature type="repeat" description="WD" evidence="5">
    <location>
        <begin position="414"/>
        <end position="455"/>
    </location>
</feature>
<sequence>MAWDASSTLLVTGAADSSARIWDLEQKFCTHSLKGASGVFGVVMFHPDLLKLPRVYGSAGNNIHVWNLAAGSSELHATLNGHHAAVTDLSLTHDQKYMLSVGLDRVIILWDLISMSCKKVVPVFESLSGLVLQHPERTAFPGAKTDDDHIYAMVVGDKGVPAVWQVDTGREVWKASTPVVPPPKDEEGGVTLIKQLTVVPALDSVLMTTFDHSITLAKTSSLNIWKQLAGYNEQILDAVFVGHKDSHLAVATNSSQLRIYDSANLSCHLLHGHTALILAVARHSTHCNIFATSSQDTTARLWYLREEDGTAQCIGIAVGHTSGVGSIALASGYMVTGSRDTCLKRWKIKSVEDALSKKEDMSSTSLVCSNTEKAHDKDINYVCVSVNGKLIASASQDKTAKVWSGDNLSLLGVLHGHRRGLWCCEFSPSDEILATASADATIKLWTLSDFNNVATLEGHGVSVLKLAWISSGQQILSTGSDGLLKLWTARSRLCVATFDGHDDRTWALAVSGVGPDGGTDEDAQVVFTGGEDARLVRWKDVTQEERDTAQKEAERQASGEQTLANLIKDKKWTRALGIAIKLGRPMHALKVVRSILDESPDQLPKVVVTLRRDQRDALLDYAVKWNSTTKSCREAQNILNIVLQNQTPEELEEMQGWQSSLEGLLPYTQRHLKRVSALHQSAGILRYLAASISLGSVDIK</sequence>
<name>A0A3R7PCV6_PENVA</name>
<dbReference type="PANTHER" id="PTHR19854:SF15">
    <property type="entry name" value="TRANSDUCIN BETA-LIKE PROTEIN 3"/>
    <property type="match status" value="1"/>
</dbReference>
<evidence type="ECO:0000256" key="2">
    <source>
        <dbReference type="ARBA" id="ARBA00022574"/>
    </source>
</evidence>
<evidence type="ECO:0000256" key="4">
    <source>
        <dbReference type="ARBA" id="ARBA00023242"/>
    </source>
</evidence>
<comment type="caution">
    <text evidence="7">The sequence shown here is derived from an EMBL/GenBank/DDBJ whole genome shotgun (WGS) entry which is preliminary data.</text>
</comment>
<dbReference type="PROSITE" id="PS00678">
    <property type="entry name" value="WD_REPEATS_1"/>
    <property type="match status" value="2"/>
</dbReference>
<dbReference type="OrthoDB" id="5414888at2759"/>
<evidence type="ECO:0000256" key="1">
    <source>
        <dbReference type="ARBA" id="ARBA00004604"/>
    </source>
</evidence>
<comment type="subcellular location">
    <subcellularLocation>
        <location evidence="1">Nucleus</location>
        <location evidence="1">Nucleolus</location>
    </subcellularLocation>
</comment>
<feature type="domain" description="U3 small nucleolar RNA-associated protein 13 C-terminal" evidence="6">
    <location>
        <begin position="560"/>
        <end position="690"/>
    </location>
</feature>
<feature type="repeat" description="WD" evidence="5">
    <location>
        <begin position="79"/>
        <end position="120"/>
    </location>
</feature>
<evidence type="ECO:0000256" key="5">
    <source>
        <dbReference type="PROSITE-ProRule" id="PRU00221"/>
    </source>
</evidence>
<reference evidence="7 8" key="1">
    <citation type="submission" date="2018-04" db="EMBL/GenBank/DDBJ databases">
        <authorList>
            <person name="Zhang X."/>
            <person name="Yuan J."/>
            <person name="Li F."/>
            <person name="Xiang J."/>
        </authorList>
    </citation>
    <scope>NUCLEOTIDE SEQUENCE [LARGE SCALE GENOMIC DNA]</scope>
    <source>
        <tissue evidence="7">Muscle</tissue>
    </source>
</reference>
<dbReference type="InterPro" id="IPR036322">
    <property type="entry name" value="WD40_repeat_dom_sf"/>
</dbReference>
<dbReference type="GO" id="GO:0032040">
    <property type="term" value="C:small-subunit processome"/>
    <property type="evidence" value="ECO:0007669"/>
    <property type="project" value="InterPro"/>
</dbReference>
<dbReference type="AlphaFoldDB" id="A0A3R7PCV6"/>
<proteinExistence type="predicted"/>
<keyword evidence="2 5" id="KW-0853">WD repeat</keyword>
<protein>
    <submittedName>
        <fullName evidence="7">Putative transducin beta-like protein 3</fullName>
    </submittedName>
</protein>
<dbReference type="SMART" id="SM00320">
    <property type="entry name" value="WD40"/>
    <property type="match status" value="9"/>
</dbReference>
<gene>
    <name evidence="7" type="ORF">C7M84_020472</name>
</gene>
<dbReference type="PRINTS" id="PR00320">
    <property type="entry name" value="GPROTEINBRPT"/>
</dbReference>
<dbReference type="GO" id="GO:0030686">
    <property type="term" value="C:90S preribosome"/>
    <property type="evidence" value="ECO:0007669"/>
    <property type="project" value="TreeGrafter"/>
</dbReference>
<feature type="repeat" description="WD" evidence="5">
    <location>
        <begin position="1"/>
        <end position="32"/>
    </location>
</feature>
<keyword evidence="8" id="KW-1185">Reference proteome</keyword>
<dbReference type="STRING" id="6689.A0A3R7PCV6"/>
<accession>A0A3R7PCV6</accession>
<dbReference type="PANTHER" id="PTHR19854">
    <property type="entry name" value="TRANSDUCIN BETA-LIKE 3"/>
    <property type="match status" value="1"/>
</dbReference>
<dbReference type="GO" id="GO:0000472">
    <property type="term" value="P:endonucleolytic cleavage to generate mature 5'-end of SSU-rRNA from (SSU-rRNA, 5.8S rRNA, LSU-rRNA)"/>
    <property type="evidence" value="ECO:0007669"/>
    <property type="project" value="TreeGrafter"/>
</dbReference>
<dbReference type="PROSITE" id="PS50082">
    <property type="entry name" value="WD_REPEATS_2"/>
    <property type="match status" value="7"/>
</dbReference>
<dbReference type="Pfam" id="PF08625">
    <property type="entry name" value="Utp13"/>
    <property type="match status" value="1"/>
</dbReference>
<keyword evidence="4" id="KW-0539">Nucleus</keyword>
<dbReference type="Gene3D" id="2.130.10.10">
    <property type="entry name" value="YVTN repeat-like/Quinoprotein amine dehydrogenase"/>
    <property type="match status" value="3"/>
</dbReference>